<dbReference type="STRING" id="89784.SAMN04489725_10432"/>
<proteinExistence type="inferred from homology"/>
<feature type="domain" description="DprA winged helix" evidence="3">
    <location>
        <begin position="308"/>
        <end position="355"/>
    </location>
</feature>
<reference evidence="6" key="2">
    <citation type="submission" date="2016-10" db="EMBL/GenBank/DDBJ databases">
        <authorList>
            <person name="Varghese N."/>
        </authorList>
    </citation>
    <scope>NUCLEOTIDE SEQUENCE [LARGE SCALE GENOMIC DNA]</scope>
    <source>
        <strain evidence="6">DSM 12489</strain>
    </source>
</reference>
<dbReference type="InterPro" id="IPR003488">
    <property type="entry name" value="DprA"/>
</dbReference>
<dbReference type="InterPro" id="IPR057666">
    <property type="entry name" value="DrpA_SLOG"/>
</dbReference>
<comment type="similarity">
    <text evidence="1">Belongs to the DprA/Smf family.</text>
</comment>
<dbReference type="InterPro" id="IPR041614">
    <property type="entry name" value="DprA_WH"/>
</dbReference>
<dbReference type="PANTHER" id="PTHR43022:SF1">
    <property type="entry name" value="PROTEIN SMF"/>
    <property type="match status" value="1"/>
</dbReference>
<dbReference type="Pfam" id="PF17782">
    <property type="entry name" value="WHD_DprA"/>
    <property type="match status" value="1"/>
</dbReference>
<dbReference type="AlphaFoldDB" id="A0A1H2SEU6"/>
<dbReference type="RefSeq" id="WP_074692214.1">
    <property type="nucleotide sequence ID" value="NZ_BSRA01000001.1"/>
</dbReference>
<evidence type="ECO:0000259" key="3">
    <source>
        <dbReference type="Pfam" id="PF17782"/>
    </source>
</evidence>
<dbReference type="NCBIfam" id="TIGR00732">
    <property type="entry name" value="dprA"/>
    <property type="match status" value="1"/>
</dbReference>
<dbReference type="SUPFAM" id="SSF102405">
    <property type="entry name" value="MCP/YpsA-like"/>
    <property type="match status" value="1"/>
</dbReference>
<gene>
    <name evidence="4" type="ORF">Heshes_00290</name>
    <name evidence="5" type="ORF">SAMN04489725_10432</name>
</gene>
<dbReference type="EMBL" id="BSRA01000001">
    <property type="protein sequence ID" value="GLV12345.1"/>
    <property type="molecule type" value="Genomic_DNA"/>
</dbReference>
<dbReference type="EMBL" id="FNOJ01000004">
    <property type="protein sequence ID" value="SDW30085.1"/>
    <property type="molecule type" value="Genomic_DNA"/>
</dbReference>
<dbReference type="InterPro" id="IPR036390">
    <property type="entry name" value="WH_DNA-bd_sf"/>
</dbReference>
<reference evidence="5" key="1">
    <citation type="submission" date="2016-10" db="EMBL/GenBank/DDBJ databases">
        <authorList>
            <person name="de Groot N.N."/>
        </authorList>
    </citation>
    <scope>NUCLEOTIDE SEQUENCE [LARGE SCALE GENOMIC DNA]</scope>
    <source>
        <strain evidence="5">DSM 12489</strain>
    </source>
</reference>
<name>A0A1H2SEU6_9BACL</name>
<dbReference type="GO" id="GO:0009294">
    <property type="term" value="P:DNA-mediated transformation"/>
    <property type="evidence" value="ECO:0007669"/>
    <property type="project" value="InterPro"/>
</dbReference>
<evidence type="ECO:0000313" key="6">
    <source>
        <dbReference type="Proteomes" id="UP000182589"/>
    </source>
</evidence>
<dbReference type="SUPFAM" id="SSF46785">
    <property type="entry name" value="Winged helix' DNA-binding domain"/>
    <property type="match status" value="1"/>
</dbReference>
<dbReference type="PANTHER" id="PTHR43022">
    <property type="entry name" value="PROTEIN SMF"/>
    <property type="match status" value="1"/>
</dbReference>
<dbReference type="Pfam" id="PF02481">
    <property type="entry name" value="DNA_processg_A"/>
    <property type="match status" value="1"/>
</dbReference>
<protein>
    <submittedName>
        <fullName evidence="4">DNA polymerase III</fullName>
    </submittedName>
    <submittedName>
        <fullName evidence="5">DNA protecting protein DprA</fullName>
    </submittedName>
</protein>
<evidence type="ECO:0000256" key="1">
    <source>
        <dbReference type="ARBA" id="ARBA00006525"/>
    </source>
</evidence>
<sequence length="361" mass="38904">MTERELRLFWALCPGLEPGTWRRMLHVFGSATSLSNADESDWAESVRLHAQTVHRMVAWRESSPNISVLEARLNEQNIVCIVRGDPIYPQKLEALFDPPEVLFARGNVDLLNSFMSVAVVGTRRATAYGVTATKWIATTVAEARGIVVSGMALGIDAIGHEAALATGGATVAVLGSGVDVCYPPSHARLYAEIGERGLLLSEYAPGSLVRKHHFPERNRIIAGISNSTVVVQAGERSGALGTAAVALDIGRDVYVVPGPITSRASRGSNQLLFDGAIPLVDPAILLQDQFGIGDATTTVRKQVPKHIAQVYDRLAEDGPLRAGELALLLSMPPGHIYATLLELEVEHLVEKLPDGRYQVIL</sequence>
<organism evidence="5 6">
    <name type="scientific">Alicyclobacillus hesperidum</name>
    <dbReference type="NCBI Taxonomy" id="89784"/>
    <lineage>
        <taxon>Bacteria</taxon>
        <taxon>Bacillati</taxon>
        <taxon>Bacillota</taxon>
        <taxon>Bacilli</taxon>
        <taxon>Bacillales</taxon>
        <taxon>Alicyclobacillaceae</taxon>
        <taxon>Alicyclobacillus</taxon>
    </lineage>
</organism>
<accession>A0A1H2SEU6</accession>
<keyword evidence="6" id="KW-1185">Reference proteome</keyword>
<evidence type="ECO:0000259" key="2">
    <source>
        <dbReference type="Pfam" id="PF02481"/>
    </source>
</evidence>
<evidence type="ECO:0000313" key="5">
    <source>
        <dbReference type="EMBL" id="SDW30085.1"/>
    </source>
</evidence>
<dbReference type="Proteomes" id="UP000182589">
    <property type="component" value="Unassembled WGS sequence"/>
</dbReference>
<dbReference type="Proteomes" id="UP001157137">
    <property type="component" value="Unassembled WGS sequence"/>
</dbReference>
<reference evidence="4" key="3">
    <citation type="submission" date="2023-02" db="EMBL/GenBank/DDBJ databases">
        <title>Proposal of a novel subspecies: Alicyclobacillus hesperidum subspecies aegle.</title>
        <authorList>
            <person name="Goto K."/>
            <person name="Fujii T."/>
            <person name="Yasui K."/>
            <person name="Mochida K."/>
            <person name="Kato-Tanaka Y."/>
            <person name="Morohoshi S."/>
            <person name="An S.Y."/>
            <person name="Kasai H."/>
            <person name="Yokota A."/>
        </authorList>
    </citation>
    <scope>NUCLEOTIDE SEQUENCE</scope>
    <source>
        <strain evidence="4">DSM 12766</strain>
    </source>
</reference>
<evidence type="ECO:0000313" key="4">
    <source>
        <dbReference type="EMBL" id="GLV12345.1"/>
    </source>
</evidence>
<feature type="domain" description="Smf/DprA SLOG" evidence="2">
    <location>
        <begin position="81"/>
        <end position="282"/>
    </location>
</feature>
<dbReference type="Gene3D" id="3.40.50.450">
    <property type="match status" value="1"/>
</dbReference>